<feature type="domain" description="KIB1-4 beta-propeller" evidence="1">
    <location>
        <begin position="22"/>
        <end position="142"/>
    </location>
</feature>
<organism evidence="2 3">
    <name type="scientific">Asparagus officinalis</name>
    <name type="common">Garden asparagus</name>
    <dbReference type="NCBI Taxonomy" id="4686"/>
    <lineage>
        <taxon>Eukaryota</taxon>
        <taxon>Viridiplantae</taxon>
        <taxon>Streptophyta</taxon>
        <taxon>Embryophyta</taxon>
        <taxon>Tracheophyta</taxon>
        <taxon>Spermatophyta</taxon>
        <taxon>Magnoliopsida</taxon>
        <taxon>Liliopsida</taxon>
        <taxon>Asparagales</taxon>
        <taxon>Asparagaceae</taxon>
        <taxon>Asparagoideae</taxon>
        <taxon>Asparagus</taxon>
    </lineage>
</organism>
<dbReference type="Pfam" id="PF03478">
    <property type="entry name" value="Beta-prop_KIB1-4"/>
    <property type="match status" value="1"/>
</dbReference>
<evidence type="ECO:0000313" key="3">
    <source>
        <dbReference type="Proteomes" id="UP000243459"/>
    </source>
</evidence>
<accession>A0A5P1ENJ8</accession>
<evidence type="ECO:0000259" key="1">
    <source>
        <dbReference type="Pfam" id="PF03478"/>
    </source>
</evidence>
<dbReference type="EMBL" id="CM007386">
    <property type="protein sequence ID" value="ONK66379.1"/>
    <property type="molecule type" value="Genomic_DNA"/>
</dbReference>
<proteinExistence type="predicted"/>
<dbReference type="OMA" id="HDNDWEN"/>
<gene>
    <name evidence="2" type="ORF">A4U43_C06F7220</name>
</gene>
<dbReference type="InterPro" id="IPR005174">
    <property type="entry name" value="KIB1-4_b-propeller"/>
</dbReference>
<reference evidence="3" key="1">
    <citation type="journal article" date="2017" name="Nat. Commun.">
        <title>The asparagus genome sheds light on the origin and evolution of a young Y chromosome.</title>
        <authorList>
            <person name="Harkess A."/>
            <person name="Zhou J."/>
            <person name="Xu C."/>
            <person name="Bowers J.E."/>
            <person name="Van der Hulst R."/>
            <person name="Ayyampalayam S."/>
            <person name="Mercati F."/>
            <person name="Riccardi P."/>
            <person name="McKain M.R."/>
            <person name="Kakrana A."/>
            <person name="Tang H."/>
            <person name="Ray J."/>
            <person name="Groenendijk J."/>
            <person name="Arikit S."/>
            <person name="Mathioni S.M."/>
            <person name="Nakano M."/>
            <person name="Shan H."/>
            <person name="Telgmann-Rauber A."/>
            <person name="Kanno A."/>
            <person name="Yue Z."/>
            <person name="Chen H."/>
            <person name="Li W."/>
            <person name="Chen Y."/>
            <person name="Xu X."/>
            <person name="Zhang Y."/>
            <person name="Luo S."/>
            <person name="Chen H."/>
            <person name="Gao J."/>
            <person name="Mao Z."/>
            <person name="Pires J.C."/>
            <person name="Luo M."/>
            <person name="Kudrna D."/>
            <person name="Wing R.A."/>
            <person name="Meyers B.C."/>
            <person name="Yi K."/>
            <person name="Kong H."/>
            <person name="Lavrijsen P."/>
            <person name="Sunseri F."/>
            <person name="Falavigna A."/>
            <person name="Ye Y."/>
            <person name="Leebens-Mack J.H."/>
            <person name="Chen G."/>
        </authorList>
    </citation>
    <scope>NUCLEOTIDE SEQUENCE [LARGE SCALE GENOMIC DNA]</scope>
    <source>
        <strain evidence="3">cv. DH0086</strain>
    </source>
</reference>
<dbReference type="InterPro" id="IPR050942">
    <property type="entry name" value="F-box_BR-signaling"/>
</dbReference>
<dbReference type="PANTHER" id="PTHR44259">
    <property type="entry name" value="OS07G0183000 PROTEIN-RELATED"/>
    <property type="match status" value="1"/>
</dbReference>
<dbReference type="Proteomes" id="UP000243459">
    <property type="component" value="Chromosome 6"/>
</dbReference>
<protein>
    <recommendedName>
        <fullName evidence="1">KIB1-4 beta-propeller domain-containing protein</fullName>
    </recommendedName>
</protein>
<name>A0A5P1ENJ8_ASPOF</name>
<dbReference type="AlphaFoldDB" id="A0A5P1ENJ8"/>
<keyword evidence="3" id="KW-1185">Reference proteome</keyword>
<evidence type="ECO:0000313" key="2">
    <source>
        <dbReference type="EMBL" id="ONK66379.1"/>
    </source>
</evidence>
<dbReference type="Gramene" id="ONK66379">
    <property type="protein sequence ID" value="ONK66379"/>
    <property type="gene ID" value="A4U43_C06F7220"/>
</dbReference>
<sequence>MQCHDNDWENINFIFVSDERNCGEFLVPEMRNKWIVGSRHGWLFTVDTRGRDIHLLNPLTRAQIPLPSLNTFQHPKGGFRSGEFNDFGFVEEAVISSDPSNKRRKLDNDDDDCILAMAIISNFHVLSFCRVGDGKWTNVEDSRCTS</sequence>